<dbReference type="EMBL" id="PELP01000222">
    <property type="protein sequence ID" value="RTH03667.1"/>
    <property type="molecule type" value="Genomic_DNA"/>
</dbReference>
<gene>
    <name evidence="2" type="ORF">CSW47_08200</name>
</gene>
<evidence type="ECO:0000256" key="1">
    <source>
        <dbReference type="SAM" id="Phobius"/>
    </source>
</evidence>
<dbReference type="RefSeq" id="WP_126200478.1">
    <property type="nucleotide sequence ID" value="NZ_PELP01000222.1"/>
</dbReference>
<reference evidence="2 3" key="1">
    <citation type="journal article" date="2019" name="Extremophiles">
        <title>Biogeography of thermophiles and predominance of Thermus scotoductus in domestic water heaters.</title>
        <authorList>
            <person name="Wilpiszeski R.L."/>
            <person name="Zhang Z."/>
            <person name="House C.H."/>
        </authorList>
    </citation>
    <scope>NUCLEOTIDE SEQUENCE [LARGE SCALE GENOMIC DNA]</scope>
    <source>
        <strain evidence="2 3">34_S34</strain>
    </source>
</reference>
<dbReference type="Pfam" id="PF16241">
    <property type="entry name" value="DUF4900"/>
    <property type="match status" value="1"/>
</dbReference>
<sequence>MRRQGIALIAVLVVAAVMTLVGGILFMGTVGDLRQTRHTLQTAQARAAAEAGLTYARYAMEAARPAIKSLIAPKMNLSANPATEWILPEAEWGSIAAGIQAILNSNYGTLPSGAIDQGGASVSYVVTRFRGHVRARDSQSYLADYVVISTGTSGTGSAGGVRRVEEKGVFEVQLGRPSLSQWLFLVNDAGGTGGFFPTGSVFNGPVHANHNWGFWGRPVFKDVISTSDDGAWYWHLSGDGCTGSSRVWVRGDSRPPCTVPDFQKGFLRSQPVIPLPTSSLSQQRAALGMDPSNTSAPTAKEICFALRLHNPPTKNCNSNPSVPDGVYLVNDGIQVKGGIYVQGNLNELVVEATGTGQQIYRFTQGSNTWVITVDYISGTTTVLKNGNPQGAYTGVPNGPAPLGTGGPTGQIYVTGTIASLRGPGRTGPLPCGTDYPGSSDLCPDHPPPGQIRPALSKETQLHITAVGKIGLTGDLVYECDPTKATDPTYLAGKPRCALGAGEKLSTVLGVMSQTDNIEIENSPIKAPDNLYLWGSYLSGSPGKGFTVENYSGRGKQGKLRLFGGLIQSTDQLRGTINPSGALTSGYMETYDYDLRFADSALAPPNFPTVTIFDVQKILPTPLSFREF</sequence>
<proteinExistence type="predicted"/>
<dbReference type="AlphaFoldDB" id="A0A430R8H1"/>
<keyword evidence="1" id="KW-0472">Membrane</keyword>
<evidence type="ECO:0000313" key="3">
    <source>
        <dbReference type="Proteomes" id="UP000286734"/>
    </source>
</evidence>
<keyword evidence="1" id="KW-1133">Transmembrane helix</keyword>
<feature type="transmembrane region" description="Helical" evidence="1">
    <location>
        <begin position="7"/>
        <end position="28"/>
    </location>
</feature>
<dbReference type="Proteomes" id="UP000286734">
    <property type="component" value="Unassembled WGS sequence"/>
</dbReference>
<protein>
    <submittedName>
        <fullName evidence="2">DUF4900 domain-containing protein</fullName>
    </submittedName>
</protein>
<comment type="caution">
    <text evidence="2">The sequence shown here is derived from an EMBL/GenBank/DDBJ whole genome shotgun (WGS) entry which is preliminary data.</text>
</comment>
<evidence type="ECO:0000313" key="2">
    <source>
        <dbReference type="EMBL" id="RTH03667.1"/>
    </source>
</evidence>
<name>A0A430R8H1_THESC</name>
<keyword evidence="1" id="KW-0812">Transmembrane</keyword>
<accession>A0A430R8H1</accession>
<organism evidence="2 3">
    <name type="scientific">Thermus scotoductus</name>
    <dbReference type="NCBI Taxonomy" id="37636"/>
    <lineage>
        <taxon>Bacteria</taxon>
        <taxon>Thermotogati</taxon>
        <taxon>Deinococcota</taxon>
        <taxon>Deinococci</taxon>
        <taxon>Thermales</taxon>
        <taxon>Thermaceae</taxon>
        <taxon>Thermus</taxon>
    </lineage>
</organism>
<dbReference type="InterPro" id="IPR032601">
    <property type="entry name" value="DUF4900"/>
</dbReference>